<dbReference type="OrthoDB" id="583051at2"/>
<gene>
    <name evidence="1" type="ORF">E4J90_14255</name>
</gene>
<dbReference type="AlphaFoldDB" id="A0A4Y8VFM9"/>
<protein>
    <submittedName>
        <fullName evidence="1">Uncharacterized protein</fullName>
    </submittedName>
</protein>
<dbReference type="Proteomes" id="UP000297555">
    <property type="component" value="Unassembled WGS sequence"/>
</dbReference>
<accession>A0A4Y8VFM9</accession>
<evidence type="ECO:0000313" key="2">
    <source>
        <dbReference type="Proteomes" id="UP000297555"/>
    </source>
</evidence>
<dbReference type="EMBL" id="SPDQ01000015">
    <property type="protein sequence ID" value="TFH79838.1"/>
    <property type="molecule type" value="Genomic_DNA"/>
</dbReference>
<comment type="caution">
    <text evidence="1">The sequence shown here is derived from an EMBL/GenBank/DDBJ whole genome shotgun (WGS) entry which is preliminary data.</text>
</comment>
<dbReference type="RefSeq" id="WP_134826840.1">
    <property type="nucleotide sequence ID" value="NZ_SPDQ01000015.1"/>
</dbReference>
<reference evidence="1 2" key="1">
    <citation type="submission" date="2019-03" db="EMBL/GenBank/DDBJ databases">
        <title>Draft genome sequence of humic substances-degrading Pseudomonas kribbensis CHA-19 from forest soil.</title>
        <authorList>
            <person name="Kim D."/>
        </authorList>
    </citation>
    <scope>NUCLEOTIDE SEQUENCE [LARGE SCALE GENOMIC DNA]</scope>
    <source>
        <strain evidence="1 2">CHA-19</strain>
    </source>
</reference>
<evidence type="ECO:0000313" key="1">
    <source>
        <dbReference type="EMBL" id="TFH79838.1"/>
    </source>
</evidence>
<proteinExistence type="predicted"/>
<organism evidence="1 2">
    <name type="scientific">Pseudomonas kribbensis</name>
    <dbReference type="NCBI Taxonomy" id="1628086"/>
    <lineage>
        <taxon>Bacteria</taxon>
        <taxon>Pseudomonadati</taxon>
        <taxon>Pseudomonadota</taxon>
        <taxon>Gammaproteobacteria</taxon>
        <taxon>Pseudomonadales</taxon>
        <taxon>Pseudomonadaceae</taxon>
        <taxon>Pseudomonas</taxon>
    </lineage>
</organism>
<name>A0A4Y8VFM9_9PSED</name>
<sequence>MSKQFDMATQFHNKLQKLLANKTRHNCMSPDCTEPAIHAHAISKEHALRVVAENGILINAQPLRADKNLYKEIKFEEIGIEKATTFKGFCKKHDLEFSALDKSGINTFGDVFLQLYRSFASFVFEDAVYTTSARHAGDEENFNQHFELSKPISAARALALSYDLKDGYDNANEKLPSEDRIKLTPYSTVAGMDAHVIVRRISFPCPVALQKKFVLYEDGVFFDTFVFVIPSENSSTMIIVCDPKYTERLLGKVHTDIDTLNFIEYCMVCDSHWWLAPSVAHKWSKEKLELIESDYWNFHELKFLDDYDVSLFDEIRFKLCETLPSTERDMEIAKIENLPVRQPPELRKLAFSMKVERDKTRVREKFPEGVILNDDR</sequence>